<sequence>MAASANFFVYYTVSKEYRRLFDQFLGIGRLKKIISKRVSRAHIIQPVAIRSRNAFPRVGDYFTDWREASE</sequence>
<proteinExistence type="predicted"/>
<protein>
    <submittedName>
        <fullName evidence="1">Uncharacterized protein</fullName>
    </submittedName>
</protein>
<evidence type="ECO:0000313" key="2">
    <source>
        <dbReference type="Proteomes" id="UP001331761"/>
    </source>
</evidence>
<keyword evidence="2" id="KW-1185">Reference proteome</keyword>
<gene>
    <name evidence="1" type="ORF">GCK32_011454</name>
</gene>
<accession>A0AAN8FUY8</accession>
<dbReference type="Proteomes" id="UP001331761">
    <property type="component" value="Unassembled WGS sequence"/>
</dbReference>
<comment type="caution">
    <text evidence="1">The sequence shown here is derived from an EMBL/GenBank/DDBJ whole genome shotgun (WGS) entry which is preliminary data.</text>
</comment>
<evidence type="ECO:0000313" key="1">
    <source>
        <dbReference type="EMBL" id="KAK5986841.1"/>
    </source>
</evidence>
<reference evidence="1 2" key="1">
    <citation type="submission" date="2019-10" db="EMBL/GenBank/DDBJ databases">
        <title>Assembly and Annotation for the nematode Trichostrongylus colubriformis.</title>
        <authorList>
            <person name="Martin J."/>
        </authorList>
    </citation>
    <scope>NUCLEOTIDE SEQUENCE [LARGE SCALE GENOMIC DNA]</scope>
    <source>
        <strain evidence="1">G859</strain>
        <tissue evidence="1">Whole worm</tissue>
    </source>
</reference>
<organism evidence="1 2">
    <name type="scientific">Trichostrongylus colubriformis</name>
    <name type="common">Black scour worm</name>
    <dbReference type="NCBI Taxonomy" id="6319"/>
    <lineage>
        <taxon>Eukaryota</taxon>
        <taxon>Metazoa</taxon>
        <taxon>Ecdysozoa</taxon>
        <taxon>Nematoda</taxon>
        <taxon>Chromadorea</taxon>
        <taxon>Rhabditida</taxon>
        <taxon>Rhabditina</taxon>
        <taxon>Rhabditomorpha</taxon>
        <taxon>Strongyloidea</taxon>
        <taxon>Trichostrongylidae</taxon>
        <taxon>Trichostrongylus</taxon>
    </lineage>
</organism>
<dbReference type="EMBL" id="WIXE01000147">
    <property type="protein sequence ID" value="KAK5986841.1"/>
    <property type="molecule type" value="Genomic_DNA"/>
</dbReference>
<name>A0AAN8FUY8_TRICO</name>
<dbReference type="AlphaFoldDB" id="A0AAN8FUY8"/>